<feature type="compositionally biased region" description="Basic and acidic residues" evidence="1">
    <location>
        <begin position="34"/>
        <end position="43"/>
    </location>
</feature>
<gene>
    <name evidence="2" type="ORF">HID58_046235</name>
</gene>
<reference evidence="2 3" key="1">
    <citation type="submission" date="2021-05" db="EMBL/GenBank/DDBJ databases">
        <title>Genome Assembly of Synthetic Allotetraploid Brassica napus Reveals Homoeologous Exchanges between Subgenomes.</title>
        <authorList>
            <person name="Davis J.T."/>
        </authorList>
    </citation>
    <scope>NUCLEOTIDE SEQUENCE [LARGE SCALE GENOMIC DNA]</scope>
    <source>
        <strain evidence="3">cv. Da-Ae</strain>
        <tissue evidence="2">Seedling</tissue>
    </source>
</reference>
<sequence length="63" mass="6952">MSSVTRPDPETIVSQRKPHVNFSPDKLSQGSTEKSQELRHEPGVMDLASTEFLNSLRAATSPQ</sequence>
<evidence type="ECO:0000313" key="2">
    <source>
        <dbReference type="EMBL" id="KAH0896667.1"/>
    </source>
</evidence>
<keyword evidence="3" id="KW-1185">Reference proteome</keyword>
<comment type="caution">
    <text evidence="2">The sequence shown here is derived from an EMBL/GenBank/DDBJ whole genome shotgun (WGS) entry which is preliminary data.</text>
</comment>
<protein>
    <submittedName>
        <fullName evidence="2">Uncharacterized protein</fullName>
    </submittedName>
</protein>
<proteinExistence type="predicted"/>
<evidence type="ECO:0000313" key="3">
    <source>
        <dbReference type="Proteomes" id="UP000824890"/>
    </source>
</evidence>
<dbReference type="Proteomes" id="UP000824890">
    <property type="component" value="Unassembled WGS sequence"/>
</dbReference>
<evidence type="ECO:0000256" key="1">
    <source>
        <dbReference type="SAM" id="MobiDB-lite"/>
    </source>
</evidence>
<accession>A0ABQ8AVZ2</accession>
<dbReference type="EMBL" id="JAGKQM010000012">
    <property type="protein sequence ID" value="KAH0896667.1"/>
    <property type="molecule type" value="Genomic_DNA"/>
</dbReference>
<feature type="region of interest" description="Disordered" evidence="1">
    <location>
        <begin position="1"/>
        <end position="44"/>
    </location>
</feature>
<name>A0ABQ8AVZ2_BRANA</name>
<organism evidence="2 3">
    <name type="scientific">Brassica napus</name>
    <name type="common">Rape</name>
    <dbReference type="NCBI Taxonomy" id="3708"/>
    <lineage>
        <taxon>Eukaryota</taxon>
        <taxon>Viridiplantae</taxon>
        <taxon>Streptophyta</taxon>
        <taxon>Embryophyta</taxon>
        <taxon>Tracheophyta</taxon>
        <taxon>Spermatophyta</taxon>
        <taxon>Magnoliopsida</taxon>
        <taxon>eudicotyledons</taxon>
        <taxon>Gunneridae</taxon>
        <taxon>Pentapetalae</taxon>
        <taxon>rosids</taxon>
        <taxon>malvids</taxon>
        <taxon>Brassicales</taxon>
        <taxon>Brassicaceae</taxon>
        <taxon>Brassiceae</taxon>
        <taxon>Brassica</taxon>
    </lineage>
</organism>